<dbReference type="SUPFAM" id="SSF63748">
    <property type="entry name" value="Tudor/PWWP/MBT"/>
    <property type="match status" value="1"/>
</dbReference>
<dbReference type="OrthoDB" id="6493824at2759"/>
<proteinExistence type="inferred from homology"/>
<dbReference type="SMART" id="SM00293">
    <property type="entry name" value="PWWP"/>
    <property type="match status" value="1"/>
</dbReference>
<feature type="compositionally biased region" description="Polar residues" evidence="6">
    <location>
        <begin position="506"/>
        <end position="515"/>
    </location>
</feature>
<dbReference type="InterPro" id="IPR000313">
    <property type="entry name" value="PWWP_dom"/>
</dbReference>
<name>A0A8X6XYV5_9ARAC</name>
<dbReference type="SUPFAM" id="SSF48179">
    <property type="entry name" value="6-phosphogluconate dehydrogenase C-terminal domain-like"/>
    <property type="match status" value="1"/>
</dbReference>
<feature type="compositionally biased region" description="Polar residues" evidence="6">
    <location>
        <begin position="180"/>
        <end position="193"/>
    </location>
</feature>
<dbReference type="PANTHER" id="PTHR43580">
    <property type="entry name" value="OXIDOREDUCTASE GLYR1-RELATED"/>
    <property type="match status" value="1"/>
</dbReference>
<feature type="domain" description="PWWP" evidence="7">
    <location>
        <begin position="9"/>
        <end position="71"/>
    </location>
</feature>
<dbReference type="Gene3D" id="1.10.1040.10">
    <property type="entry name" value="N-(1-d-carboxylethyl)-l-norvaline Dehydrogenase, domain 2"/>
    <property type="match status" value="1"/>
</dbReference>
<comment type="similarity">
    <text evidence="2">Belongs to the HIBADH-related family. NP60 subfamily.</text>
</comment>
<dbReference type="PROSITE" id="PS50812">
    <property type="entry name" value="PWWP"/>
    <property type="match status" value="1"/>
</dbReference>
<keyword evidence="3" id="KW-0158">Chromosome</keyword>
<evidence type="ECO:0000256" key="1">
    <source>
        <dbReference type="ARBA" id="ARBA00004286"/>
    </source>
</evidence>
<dbReference type="GO" id="GO:0003677">
    <property type="term" value="F:DNA binding"/>
    <property type="evidence" value="ECO:0007669"/>
    <property type="project" value="TreeGrafter"/>
</dbReference>
<dbReference type="InterPro" id="IPR036291">
    <property type="entry name" value="NAD(P)-bd_dom_sf"/>
</dbReference>
<dbReference type="Gene3D" id="2.30.30.140">
    <property type="match status" value="1"/>
</dbReference>
<dbReference type="Pfam" id="PF03446">
    <property type="entry name" value="NAD_binding_2"/>
    <property type="match status" value="1"/>
</dbReference>
<dbReference type="GO" id="GO:0031491">
    <property type="term" value="F:nucleosome binding"/>
    <property type="evidence" value="ECO:0007669"/>
    <property type="project" value="TreeGrafter"/>
</dbReference>
<feature type="compositionally biased region" description="Polar residues" evidence="6">
    <location>
        <begin position="268"/>
        <end position="279"/>
    </location>
</feature>
<dbReference type="InterPro" id="IPR008927">
    <property type="entry name" value="6-PGluconate_DH-like_C_sf"/>
</dbReference>
<dbReference type="Proteomes" id="UP000886998">
    <property type="component" value="Unassembled WGS sequence"/>
</dbReference>
<evidence type="ECO:0000313" key="8">
    <source>
        <dbReference type="EMBL" id="GFY61090.1"/>
    </source>
</evidence>
<evidence type="ECO:0000256" key="2">
    <source>
        <dbReference type="ARBA" id="ARBA00007598"/>
    </source>
</evidence>
<dbReference type="GO" id="GO:0140673">
    <property type="term" value="P:transcription elongation-coupled chromatin remodeling"/>
    <property type="evidence" value="ECO:0007669"/>
    <property type="project" value="TreeGrafter"/>
</dbReference>
<accession>A0A8X6XYV5</accession>
<evidence type="ECO:0000256" key="6">
    <source>
        <dbReference type="SAM" id="MobiDB-lite"/>
    </source>
</evidence>
<dbReference type="Pfam" id="PF14833">
    <property type="entry name" value="NAD_binding_11"/>
    <property type="match status" value="1"/>
</dbReference>
<sequence length="849" mass="95207">MMVPKDFEIGDLVWAKRKNFPFWPGKIADPPTVLEEDQSSTRRKAQHYVFFFGSQNHAWVWDKNIVPHSVEMLPNVTSQKSNLFVKAIDEIIAAGGVSVPNLKLVKKEPVSNSESNQNLIDGEFVESTKQKIKVEKTEEPVEEEDVIVVFVRRSVRLMQKIKVEKKEEPSENDTTKKTNPEITTKNPENITKTPTIKDDKLFEDSPSVVYVKMIIKNKKKIKHGKKKKLIETENKSTAIGNQEKIIKTPSVKDDEILKKSPVVDFVKENTSPKQRSNSGETKEPVQDDKSTKISTPAWYSKKSSISDEELLLISPAVRLNKREKTKFIEDRESSKSFSAVKSRGQTINIPSVADDKFTKKSTVLSIKKSRTPKEIACEKTKKPPQKRNLTEEASYMKLSPVRKLSLKSDDNSASIFNTPRNNTYNPVGVYRPLDDRSMIGQKYVEPSPVPVLDMSRANPIVKASTTTKEITCEKTKKPPQKRDLTEEASYTKLSPVRKLSRKSDDNSASIFNTPHNNTYNPIGQKYVEPSPVPVLDMSRANPILRRKNIRATSKKIGFIGLGTMGQRIVKNLLESGHDVSIWNRTQEKCTQFVEAGAHKFSTPCDVVLHCDIIFCCVSGPEAMNAIVFGNRGILQGLQKHKPGTKGLVLLSALDLKTAQKIAEAIKSNGGIYLEAPIRGSIPNAEEGSLLLVASGNHELYDDCSSCFKAISRNSRYLDHNAGSASIMHMCIRNFYGIINVALAEEMSLLESMNLSNNQFLKCLELGSHMYPLFREKGLAMATKNFTTNHSLKYQQSDLQMLLQTCEALSQPAALASAANEVYKKAKRFQYADHDMSAVYLATKEKTNKN</sequence>
<feature type="compositionally biased region" description="Basic and acidic residues" evidence="6">
    <location>
        <begin position="164"/>
        <end position="179"/>
    </location>
</feature>
<dbReference type="InterPro" id="IPR006115">
    <property type="entry name" value="6PGDH_NADP-bd"/>
</dbReference>
<evidence type="ECO:0000256" key="4">
    <source>
        <dbReference type="ARBA" id="ARBA00030287"/>
    </source>
</evidence>
<dbReference type="InterPro" id="IPR013328">
    <property type="entry name" value="6PGD_dom2"/>
</dbReference>
<dbReference type="Pfam" id="PF00855">
    <property type="entry name" value="PWWP"/>
    <property type="match status" value="1"/>
</dbReference>
<dbReference type="InterPro" id="IPR029154">
    <property type="entry name" value="HIBADH-like_NADP-bd"/>
</dbReference>
<organism evidence="8 9">
    <name type="scientific">Trichonephila inaurata madagascariensis</name>
    <dbReference type="NCBI Taxonomy" id="2747483"/>
    <lineage>
        <taxon>Eukaryota</taxon>
        <taxon>Metazoa</taxon>
        <taxon>Ecdysozoa</taxon>
        <taxon>Arthropoda</taxon>
        <taxon>Chelicerata</taxon>
        <taxon>Arachnida</taxon>
        <taxon>Araneae</taxon>
        <taxon>Araneomorphae</taxon>
        <taxon>Entelegynae</taxon>
        <taxon>Araneoidea</taxon>
        <taxon>Nephilidae</taxon>
        <taxon>Trichonephila</taxon>
        <taxon>Trichonephila inaurata</taxon>
    </lineage>
</organism>
<keyword evidence="9" id="KW-1185">Reference proteome</keyword>
<reference evidence="8" key="1">
    <citation type="submission" date="2020-08" db="EMBL/GenBank/DDBJ databases">
        <title>Multicomponent nature underlies the extraordinary mechanical properties of spider dragline silk.</title>
        <authorList>
            <person name="Kono N."/>
            <person name="Nakamura H."/>
            <person name="Mori M."/>
            <person name="Yoshida Y."/>
            <person name="Ohtoshi R."/>
            <person name="Malay A.D."/>
            <person name="Moran D.A.P."/>
            <person name="Tomita M."/>
            <person name="Numata K."/>
            <person name="Arakawa K."/>
        </authorList>
    </citation>
    <scope>NUCLEOTIDE SEQUENCE</scope>
</reference>
<dbReference type="GO" id="GO:0051287">
    <property type="term" value="F:NAD binding"/>
    <property type="evidence" value="ECO:0007669"/>
    <property type="project" value="InterPro"/>
</dbReference>
<dbReference type="Gene3D" id="3.40.50.720">
    <property type="entry name" value="NAD(P)-binding Rossmann-like Domain"/>
    <property type="match status" value="1"/>
</dbReference>
<feature type="region of interest" description="Disordered" evidence="6">
    <location>
        <begin position="164"/>
        <end position="193"/>
    </location>
</feature>
<feature type="compositionally biased region" description="Basic and acidic residues" evidence="6">
    <location>
        <begin position="280"/>
        <end position="291"/>
    </location>
</feature>
<protein>
    <recommendedName>
        <fullName evidence="5">Cytokine-like nuclear factor N-PAC</fullName>
    </recommendedName>
    <alternativeName>
        <fullName evidence="4">Glyoxylate reductase 1 homolog</fullName>
    </alternativeName>
</protein>
<feature type="region of interest" description="Disordered" evidence="6">
    <location>
        <begin position="494"/>
        <end position="515"/>
    </location>
</feature>
<evidence type="ECO:0000256" key="3">
    <source>
        <dbReference type="ARBA" id="ARBA00022454"/>
    </source>
</evidence>
<comment type="caution">
    <text evidence="8">The sequence shown here is derived from an EMBL/GenBank/DDBJ whole genome shotgun (WGS) entry which is preliminary data.</text>
</comment>
<evidence type="ECO:0000313" key="9">
    <source>
        <dbReference type="Proteomes" id="UP000886998"/>
    </source>
</evidence>
<dbReference type="GO" id="GO:0000785">
    <property type="term" value="C:chromatin"/>
    <property type="evidence" value="ECO:0007669"/>
    <property type="project" value="TreeGrafter"/>
</dbReference>
<evidence type="ECO:0000256" key="5">
    <source>
        <dbReference type="ARBA" id="ARBA00034140"/>
    </source>
</evidence>
<dbReference type="GO" id="GO:0050661">
    <property type="term" value="F:NADP binding"/>
    <property type="evidence" value="ECO:0007669"/>
    <property type="project" value="InterPro"/>
</dbReference>
<comment type="subcellular location">
    <subcellularLocation>
        <location evidence="1">Chromosome</location>
    </subcellularLocation>
</comment>
<feature type="region of interest" description="Disordered" evidence="6">
    <location>
        <begin position="263"/>
        <end position="294"/>
    </location>
</feature>
<dbReference type="PANTHER" id="PTHR43580:SF2">
    <property type="entry name" value="CYTOKINE-LIKE NUCLEAR FACTOR N-PAC"/>
    <property type="match status" value="1"/>
</dbReference>
<dbReference type="InterPro" id="IPR051265">
    <property type="entry name" value="HIBADH-related_NP60_sf"/>
</dbReference>
<evidence type="ECO:0000259" key="7">
    <source>
        <dbReference type="PROSITE" id="PS50812"/>
    </source>
</evidence>
<dbReference type="EMBL" id="BMAV01013422">
    <property type="protein sequence ID" value="GFY61090.1"/>
    <property type="molecule type" value="Genomic_DNA"/>
</dbReference>
<gene>
    <name evidence="8" type="primary">AGAP009949</name>
    <name evidence="8" type="ORF">TNIN_219031</name>
</gene>
<dbReference type="SUPFAM" id="SSF51735">
    <property type="entry name" value="NAD(P)-binding Rossmann-fold domains"/>
    <property type="match status" value="1"/>
</dbReference>
<dbReference type="AlphaFoldDB" id="A0A8X6XYV5"/>